<sequence length="211" mass="23101">MAADPLGEAIRHPPSLATSARDRLTIARILRVNHAGEYGAIRIYGAQIAVSKLVWPDMVPHLSGMLADEIRHCALFRAAMPTRQSRPCRIMQLWSLGGFVLGFLTALAGRQAIWVCTAAVEAAVHRHLGDQLHFLAGRDEGARTIILDINEEEVAHLTTAQSQLTEPGLPKRVLHGVITALTDMMIFLSTWGDSVRMARALAEQAQDTGRK</sequence>
<accession>A0A2S9QFC9</accession>
<evidence type="ECO:0000313" key="8">
    <source>
        <dbReference type="EMBL" id="PRH88054.1"/>
    </source>
</evidence>
<dbReference type="OrthoDB" id="7559360at2"/>
<dbReference type="InterPro" id="IPR009078">
    <property type="entry name" value="Ferritin-like_SF"/>
</dbReference>
<keyword evidence="7" id="KW-0472">Membrane</keyword>
<evidence type="ECO:0000256" key="2">
    <source>
        <dbReference type="ARBA" id="ARBA00022688"/>
    </source>
</evidence>
<dbReference type="InterPro" id="IPR011566">
    <property type="entry name" value="Ubq_synth_Coq7"/>
</dbReference>
<evidence type="ECO:0000256" key="4">
    <source>
        <dbReference type="ARBA" id="ARBA00023002"/>
    </source>
</evidence>
<keyword evidence="6" id="KW-0503">Monooxygenase</keyword>
<dbReference type="GO" id="GO:0046872">
    <property type="term" value="F:metal ion binding"/>
    <property type="evidence" value="ECO:0007669"/>
    <property type="project" value="UniProtKB-KW"/>
</dbReference>
<keyword evidence="9" id="KW-1185">Reference proteome</keyword>
<dbReference type="SUPFAM" id="SSF47240">
    <property type="entry name" value="Ferritin-like"/>
    <property type="match status" value="1"/>
</dbReference>
<evidence type="ECO:0000256" key="1">
    <source>
        <dbReference type="ARBA" id="ARBA00004749"/>
    </source>
</evidence>
<protein>
    <submittedName>
        <fullName evidence="8">Demethoxyubiquinone hydroxylase family protein</fullName>
    </submittedName>
</protein>
<keyword evidence="5" id="KW-0408">Iron</keyword>
<keyword evidence="2" id="KW-0831">Ubiquinone biosynthesis</keyword>
<dbReference type="GO" id="GO:0006744">
    <property type="term" value="P:ubiquinone biosynthetic process"/>
    <property type="evidence" value="ECO:0007669"/>
    <property type="project" value="UniProtKB-KW"/>
</dbReference>
<evidence type="ECO:0000256" key="7">
    <source>
        <dbReference type="ARBA" id="ARBA00023136"/>
    </source>
</evidence>
<dbReference type="CDD" id="cd01042">
    <property type="entry name" value="DMQH"/>
    <property type="match status" value="1"/>
</dbReference>
<dbReference type="RefSeq" id="WP_105861720.1">
    <property type="nucleotide sequence ID" value="NZ_PUEJ01000003.1"/>
</dbReference>
<dbReference type="EMBL" id="PUEJ01000003">
    <property type="protein sequence ID" value="PRH88054.1"/>
    <property type="molecule type" value="Genomic_DNA"/>
</dbReference>
<keyword evidence="3" id="KW-0479">Metal-binding</keyword>
<dbReference type="PANTHER" id="PTHR11237:SF4">
    <property type="entry name" value="5-DEMETHOXYUBIQUINONE HYDROXYLASE, MITOCHONDRIAL"/>
    <property type="match status" value="1"/>
</dbReference>
<keyword evidence="8" id="KW-0830">Ubiquinone</keyword>
<organism evidence="8 9">
    <name type="scientific">Labrys okinawensis</name>
    <dbReference type="NCBI Taxonomy" id="346911"/>
    <lineage>
        <taxon>Bacteria</taxon>
        <taxon>Pseudomonadati</taxon>
        <taxon>Pseudomonadota</taxon>
        <taxon>Alphaproteobacteria</taxon>
        <taxon>Hyphomicrobiales</taxon>
        <taxon>Xanthobacteraceae</taxon>
        <taxon>Labrys</taxon>
    </lineage>
</organism>
<reference evidence="8 9" key="1">
    <citation type="submission" date="2018-02" db="EMBL/GenBank/DDBJ databases">
        <title>Whole genome sequencing of endophytic bacterium.</title>
        <authorList>
            <person name="Eedara R."/>
            <person name="Podile A.R."/>
        </authorList>
    </citation>
    <scope>NUCLEOTIDE SEQUENCE [LARGE SCALE GENOMIC DNA]</scope>
    <source>
        <strain evidence="8 9">RP1T</strain>
    </source>
</reference>
<keyword evidence="4" id="KW-0560">Oxidoreductase</keyword>
<dbReference type="PANTHER" id="PTHR11237">
    <property type="entry name" value="COENZYME Q10 BIOSYNTHESIS PROTEIN 7"/>
    <property type="match status" value="1"/>
</dbReference>
<evidence type="ECO:0000313" key="9">
    <source>
        <dbReference type="Proteomes" id="UP000237682"/>
    </source>
</evidence>
<evidence type="ECO:0000256" key="5">
    <source>
        <dbReference type="ARBA" id="ARBA00023004"/>
    </source>
</evidence>
<name>A0A2S9QFC9_9HYPH</name>
<comment type="pathway">
    <text evidence="1">Cofactor biosynthesis; ubiquinone biosynthesis.</text>
</comment>
<gene>
    <name evidence="8" type="ORF">C5L14_09190</name>
</gene>
<evidence type="ECO:0000256" key="3">
    <source>
        <dbReference type="ARBA" id="ARBA00022723"/>
    </source>
</evidence>
<comment type="caution">
    <text evidence="8">The sequence shown here is derived from an EMBL/GenBank/DDBJ whole genome shotgun (WGS) entry which is preliminary data.</text>
</comment>
<dbReference type="GO" id="GO:0008682">
    <property type="term" value="F:3-demethoxyubiquinol 3-hydroxylase activity"/>
    <property type="evidence" value="ECO:0007669"/>
    <property type="project" value="TreeGrafter"/>
</dbReference>
<dbReference type="Pfam" id="PF03232">
    <property type="entry name" value="COQ7"/>
    <property type="match status" value="1"/>
</dbReference>
<dbReference type="Proteomes" id="UP000237682">
    <property type="component" value="Unassembled WGS sequence"/>
</dbReference>
<dbReference type="AlphaFoldDB" id="A0A2S9QFC9"/>
<proteinExistence type="predicted"/>
<evidence type="ECO:0000256" key="6">
    <source>
        <dbReference type="ARBA" id="ARBA00023033"/>
    </source>
</evidence>